<evidence type="ECO:0000313" key="3">
    <source>
        <dbReference type="Proteomes" id="UP000515135"/>
    </source>
</evidence>
<dbReference type="OrthoDB" id="6123715at2759"/>
<dbReference type="AlphaFoldDB" id="A0A6P4XZE2"/>
<dbReference type="KEGG" id="bbel:109468200"/>
<sequence length="496" mass="58016">MQSGMYSRRSTPGRTAREPSSTRSNAASRGIQERETQLWKISEQYGKAKDELKRKSNECKDVKRELKETKEQLRRKERENEILEKRIDQKEKEIKQFKGASGQKTHQRAALEFAQKMDQKRRELEKRNEEVRQLGNQLKRKDGEIARALEKAREKDCLLRQSEDARSKEEKRLTLLIQNLYGELSTKEEDLLCMQDALRQKESKLEEMRTYLGNLREHKQLRTQAEYLETRNNEARRALEDQSALNKKMHDLEKALEGLEKKHNRASRADAMPREQNELKNVRKENQKLQTQVKGLEARNKEATHAMENEKSVLKNELVTKNQHITSLEIGAREMLEKKERDQKMLERLGTENQQLRTQVDSLQAEKHSLLHQYTEAKSAAESFRNRLSKEFGIRLNSNETNMENISVKNRPAKVAEKFAEIESKEWVVAKEVFDDRFDDERTNIKFLLDLFKHVGGTTGVPESLRHEITAFLKETCGGCDVKSLTQLMSCDEFIE</sequence>
<feature type="coiled-coil region" evidence="1">
    <location>
        <begin position="45"/>
        <end position="151"/>
    </location>
</feature>
<accession>A0A6P4XZE2</accession>
<dbReference type="RefSeq" id="XP_019622015.1">
    <property type="nucleotide sequence ID" value="XM_019766456.1"/>
</dbReference>
<keyword evidence="1" id="KW-0175">Coiled coil</keyword>
<proteinExistence type="predicted"/>
<reference evidence="4" key="1">
    <citation type="submission" date="2025-08" db="UniProtKB">
        <authorList>
            <consortium name="RefSeq"/>
        </authorList>
    </citation>
    <scope>IDENTIFICATION</scope>
    <source>
        <tissue evidence="4">Gonad</tissue>
    </source>
</reference>
<feature type="coiled-coil region" evidence="1">
    <location>
        <begin position="218"/>
        <end position="313"/>
    </location>
</feature>
<evidence type="ECO:0000256" key="1">
    <source>
        <dbReference type="SAM" id="Coils"/>
    </source>
</evidence>
<keyword evidence="3" id="KW-1185">Reference proteome</keyword>
<organism evidence="3 4">
    <name type="scientific">Branchiostoma belcheri</name>
    <name type="common">Amphioxus</name>
    <dbReference type="NCBI Taxonomy" id="7741"/>
    <lineage>
        <taxon>Eukaryota</taxon>
        <taxon>Metazoa</taxon>
        <taxon>Chordata</taxon>
        <taxon>Cephalochordata</taxon>
        <taxon>Leptocardii</taxon>
        <taxon>Amphioxiformes</taxon>
        <taxon>Branchiostomatidae</taxon>
        <taxon>Branchiostoma</taxon>
    </lineage>
</organism>
<name>A0A6P4XZE2_BRABE</name>
<evidence type="ECO:0000313" key="4">
    <source>
        <dbReference type="RefSeq" id="XP_019622015.1"/>
    </source>
</evidence>
<gene>
    <name evidence="4" type="primary">LOC109468200</name>
</gene>
<dbReference type="Proteomes" id="UP000515135">
    <property type="component" value="Unplaced"/>
</dbReference>
<feature type="coiled-coil region" evidence="1">
    <location>
        <begin position="339"/>
        <end position="373"/>
    </location>
</feature>
<dbReference type="GeneID" id="109468200"/>
<feature type="region of interest" description="Disordered" evidence="2">
    <location>
        <begin position="1"/>
        <end position="37"/>
    </location>
</feature>
<evidence type="ECO:0000256" key="2">
    <source>
        <dbReference type="SAM" id="MobiDB-lite"/>
    </source>
</evidence>
<protein>
    <submittedName>
        <fullName evidence="4">Spindle pole body component 110-like</fullName>
    </submittedName>
</protein>
<feature type="compositionally biased region" description="Polar residues" evidence="2">
    <location>
        <begin position="1"/>
        <end position="27"/>
    </location>
</feature>